<feature type="domain" description="RRM" evidence="9">
    <location>
        <begin position="301"/>
        <end position="376"/>
    </location>
</feature>
<keyword evidence="5" id="KW-0238">DNA-binding</keyword>
<comment type="caution">
    <text evidence="11">The sequence shown here is derived from an EMBL/GenBank/DDBJ whole genome shotgun (WGS) entry which is preliminary data.</text>
</comment>
<dbReference type="InterPro" id="IPR000504">
    <property type="entry name" value="RRM_dom"/>
</dbReference>
<evidence type="ECO:0000256" key="1">
    <source>
        <dbReference type="ARBA" id="ARBA00022723"/>
    </source>
</evidence>
<evidence type="ECO:0000256" key="2">
    <source>
        <dbReference type="ARBA" id="ARBA00022771"/>
    </source>
</evidence>
<keyword evidence="4 6" id="KW-0694">RNA-binding</keyword>
<evidence type="ECO:0000256" key="7">
    <source>
        <dbReference type="PROSITE-ProRule" id="PRU00723"/>
    </source>
</evidence>
<evidence type="ECO:0000313" key="12">
    <source>
        <dbReference type="Proteomes" id="UP001632038"/>
    </source>
</evidence>
<dbReference type="InterPro" id="IPR012677">
    <property type="entry name" value="Nucleotide-bd_a/b_plait_sf"/>
</dbReference>
<dbReference type="Gene3D" id="3.30.70.330">
    <property type="match status" value="1"/>
</dbReference>
<dbReference type="SUPFAM" id="SSF54928">
    <property type="entry name" value="RNA-binding domain, RBD"/>
    <property type="match status" value="1"/>
</dbReference>
<dbReference type="PANTHER" id="PTHR24009">
    <property type="entry name" value="RNA-BINDING (RRM/RBD/RNP MOTIFS)"/>
    <property type="match status" value="1"/>
</dbReference>
<sequence>MDAYEATKAVMSRIQTLDPDNASKIMGYILIQDQGDKEMIRLAFSPDALLLSYINQAKARLGLSKNTLSPNPSPPFSHPVMPNSPSFPHNPPRIMIPNSNGGFHLTRPRPRYAADVLDNSDFGDDFHQLPFLDNPGVDPIMSPGGMSDSLVFPYGEDVNGGVLSPRAHHHPLHKRSCSVNDAAFLSTLEEGGCMWRPCMYFARGFCKNGGACKFLHGGGDGGAGFDPIDAGSPSKNVSGFDEFLRIKALQQQRLAFNSSAGHHPFAYNRCMDSLNENLRFKSDGSDMSPFGFSSSANSVARQIYLTFPADSAFKEEDVSNYFSKFGPVQDVRIPYQQKRMFGFVTFVYAETVKLILAKGNPHFVRDSRVLVKPYKEKGKFKEKKHQQQCLSPSGVDSGEQFDTPFGPRMMLSPREMMLRKKLEQDAKMQHAIELQGRRMMNLKLMDLKNENHNFHYLPNFPYSSPRHSQFLINQHLTNSTDSVNQENSHEFDGGQESTNDENKVPEGTDFFGDNNIDGGDQLHRGNSNDSDLHDSFEHVLPDNLFASPTKLAAENHCVFSQSLSEANKDVQISSSSNDPLLSGSSPLTIASLKSCYLQMPRFSSGQEDVDM</sequence>
<dbReference type="Pfam" id="PF00076">
    <property type="entry name" value="RRM_1"/>
    <property type="match status" value="1"/>
</dbReference>
<feature type="region of interest" description="Disordered" evidence="8">
    <location>
        <begin position="381"/>
        <end position="408"/>
    </location>
</feature>
<dbReference type="Pfam" id="PF00642">
    <property type="entry name" value="zf-CCCH"/>
    <property type="match status" value="1"/>
</dbReference>
<keyword evidence="3 7" id="KW-0862">Zinc</keyword>
<evidence type="ECO:0000259" key="10">
    <source>
        <dbReference type="PROSITE" id="PS50103"/>
    </source>
</evidence>
<keyword evidence="2 7" id="KW-0863">Zinc-finger</keyword>
<evidence type="ECO:0000256" key="6">
    <source>
        <dbReference type="PROSITE-ProRule" id="PRU00176"/>
    </source>
</evidence>
<feature type="zinc finger region" description="C3H1-type" evidence="7">
    <location>
        <begin position="197"/>
        <end position="219"/>
    </location>
</feature>
<feature type="region of interest" description="Disordered" evidence="8">
    <location>
        <begin position="480"/>
        <end position="534"/>
    </location>
</feature>
<dbReference type="InterPro" id="IPR034365">
    <property type="entry name" value="AtC3H46-like_RRM"/>
</dbReference>
<evidence type="ECO:0000256" key="4">
    <source>
        <dbReference type="ARBA" id="ARBA00022884"/>
    </source>
</evidence>
<dbReference type="SMART" id="SM00356">
    <property type="entry name" value="ZnF_C3H1"/>
    <property type="match status" value="1"/>
</dbReference>
<keyword evidence="12" id="KW-1185">Reference proteome</keyword>
<dbReference type="GO" id="GO:0003677">
    <property type="term" value="F:DNA binding"/>
    <property type="evidence" value="ECO:0007669"/>
    <property type="project" value="UniProtKB-KW"/>
</dbReference>
<keyword evidence="1 7" id="KW-0479">Metal-binding</keyword>
<dbReference type="PANTHER" id="PTHR24009:SF11">
    <property type="entry name" value="ZINC FINGER CCCH DOMAIN-CONTAINING PROTEIN 53-LIKE"/>
    <property type="match status" value="1"/>
</dbReference>
<dbReference type="SMART" id="SM00360">
    <property type="entry name" value="RRM"/>
    <property type="match status" value="1"/>
</dbReference>
<dbReference type="AlphaFoldDB" id="A0ABD3BWY2"/>
<proteinExistence type="predicted"/>
<organism evidence="11 12">
    <name type="scientific">Castilleja foliolosa</name>
    <dbReference type="NCBI Taxonomy" id="1961234"/>
    <lineage>
        <taxon>Eukaryota</taxon>
        <taxon>Viridiplantae</taxon>
        <taxon>Streptophyta</taxon>
        <taxon>Embryophyta</taxon>
        <taxon>Tracheophyta</taxon>
        <taxon>Spermatophyta</taxon>
        <taxon>Magnoliopsida</taxon>
        <taxon>eudicotyledons</taxon>
        <taxon>Gunneridae</taxon>
        <taxon>Pentapetalae</taxon>
        <taxon>asterids</taxon>
        <taxon>lamiids</taxon>
        <taxon>Lamiales</taxon>
        <taxon>Orobanchaceae</taxon>
        <taxon>Pedicularideae</taxon>
        <taxon>Castillejinae</taxon>
        <taxon>Castilleja</taxon>
    </lineage>
</organism>
<name>A0ABD3BWY2_9LAMI</name>
<dbReference type="InterPro" id="IPR056276">
    <property type="entry name" value="AtC3H46-like_PABC-like"/>
</dbReference>
<dbReference type="EMBL" id="JAVIJP010000061">
    <property type="protein sequence ID" value="KAL3621998.1"/>
    <property type="molecule type" value="Genomic_DNA"/>
</dbReference>
<evidence type="ECO:0000256" key="8">
    <source>
        <dbReference type="SAM" id="MobiDB-lite"/>
    </source>
</evidence>
<dbReference type="FunFam" id="3.30.70.330:FF:000678">
    <property type="entry name" value="zinc finger CCCH domain-containing protein 53-like isoform X2"/>
    <property type="match status" value="1"/>
</dbReference>
<dbReference type="PROSITE" id="PS50103">
    <property type="entry name" value="ZF_C3H1"/>
    <property type="match status" value="1"/>
</dbReference>
<feature type="region of interest" description="Disordered" evidence="8">
    <location>
        <begin position="65"/>
        <end position="88"/>
    </location>
</feature>
<dbReference type="Pfam" id="PF23182">
    <property type="entry name" value="PABC_AtC3H46"/>
    <property type="match status" value="1"/>
</dbReference>
<dbReference type="PROSITE" id="PS50102">
    <property type="entry name" value="RRM"/>
    <property type="match status" value="1"/>
</dbReference>
<accession>A0ABD3BWY2</accession>
<evidence type="ECO:0000256" key="5">
    <source>
        <dbReference type="ARBA" id="ARBA00023125"/>
    </source>
</evidence>
<dbReference type="InterPro" id="IPR035979">
    <property type="entry name" value="RBD_domain_sf"/>
</dbReference>
<dbReference type="InterPro" id="IPR000571">
    <property type="entry name" value="Znf_CCCH"/>
</dbReference>
<gene>
    <name evidence="11" type="ORF">CASFOL_034194</name>
</gene>
<protein>
    <submittedName>
        <fullName evidence="11">Uncharacterized protein</fullName>
    </submittedName>
</protein>
<dbReference type="Proteomes" id="UP001632038">
    <property type="component" value="Unassembled WGS sequence"/>
</dbReference>
<evidence type="ECO:0000313" key="11">
    <source>
        <dbReference type="EMBL" id="KAL3621998.1"/>
    </source>
</evidence>
<evidence type="ECO:0000256" key="3">
    <source>
        <dbReference type="ARBA" id="ARBA00022833"/>
    </source>
</evidence>
<feature type="compositionally biased region" description="Low complexity" evidence="8">
    <location>
        <begin position="507"/>
        <end position="519"/>
    </location>
</feature>
<feature type="domain" description="C3H1-type" evidence="10">
    <location>
        <begin position="197"/>
        <end position="219"/>
    </location>
</feature>
<reference evidence="12" key="1">
    <citation type="journal article" date="2024" name="IScience">
        <title>Strigolactones Initiate the Formation of Haustorium-like Structures in Castilleja.</title>
        <authorList>
            <person name="Buerger M."/>
            <person name="Peterson D."/>
            <person name="Chory J."/>
        </authorList>
    </citation>
    <scope>NUCLEOTIDE SEQUENCE [LARGE SCALE GENOMIC DNA]</scope>
</reference>
<evidence type="ECO:0000259" key="9">
    <source>
        <dbReference type="PROSITE" id="PS50102"/>
    </source>
</evidence>
<dbReference type="GO" id="GO:0003723">
    <property type="term" value="F:RNA binding"/>
    <property type="evidence" value="ECO:0007669"/>
    <property type="project" value="UniProtKB-UniRule"/>
</dbReference>
<dbReference type="CDD" id="cd12458">
    <property type="entry name" value="RRM_AtC3H46_like"/>
    <property type="match status" value="1"/>
</dbReference>
<dbReference type="GO" id="GO:0008270">
    <property type="term" value="F:zinc ion binding"/>
    <property type="evidence" value="ECO:0007669"/>
    <property type="project" value="UniProtKB-KW"/>
</dbReference>